<evidence type="ECO:0000256" key="2">
    <source>
        <dbReference type="ARBA" id="ARBA00023015"/>
    </source>
</evidence>
<dbReference type="Pfam" id="PF00126">
    <property type="entry name" value="HTH_1"/>
    <property type="match status" value="1"/>
</dbReference>
<evidence type="ECO:0000256" key="3">
    <source>
        <dbReference type="ARBA" id="ARBA00023125"/>
    </source>
</evidence>
<organism evidence="6 7">
    <name type="scientific">Pigmentiphaga daeguensis</name>
    <dbReference type="NCBI Taxonomy" id="414049"/>
    <lineage>
        <taxon>Bacteria</taxon>
        <taxon>Pseudomonadati</taxon>
        <taxon>Pseudomonadota</taxon>
        <taxon>Betaproteobacteria</taxon>
        <taxon>Burkholderiales</taxon>
        <taxon>Alcaligenaceae</taxon>
        <taxon>Pigmentiphaga</taxon>
    </lineage>
</organism>
<dbReference type="SUPFAM" id="SSF46785">
    <property type="entry name" value="Winged helix' DNA-binding domain"/>
    <property type="match status" value="1"/>
</dbReference>
<feature type="domain" description="HTH lysR-type" evidence="5">
    <location>
        <begin position="7"/>
        <end position="64"/>
    </location>
</feature>
<keyword evidence="2" id="KW-0805">Transcription regulation</keyword>
<dbReference type="Proteomes" id="UP001501706">
    <property type="component" value="Unassembled WGS sequence"/>
</dbReference>
<dbReference type="InterPro" id="IPR036388">
    <property type="entry name" value="WH-like_DNA-bd_sf"/>
</dbReference>
<dbReference type="Gene3D" id="3.40.190.290">
    <property type="match status" value="1"/>
</dbReference>
<sequence>MDWTRRLRIRQLEVLSSLADTCNLSHTAERLCMTQPALSKWLAELEAELGVPLFERHSRGLVPTRFGTAMAEHARVMLAEVERASHAMALMAEGADGHLSIGVTATVSTGLLPDSVALLLARRPETRLSITESTLDQLLSPLLERRLDFVVTRLEGDAIDDRLRCTPVYGESIAVAAPPSHPLAGRRGLAWTDLEGCGWVVPPQGNPLRRELDAEFALAGLPAPRYRVEAVGILMLVAMMQRANLLTALSRRVLGYFQAAGQLVALDLPTRRQGMVGILRHRDAPDTALHRDFHEALLEAAGAAGVTTRNRIAEPPASK</sequence>
<evidence type="ECO:0000256" key="1">
    <source>
        <dbReference type="ARBA" id="ARBA00009437"/>
    </source>
</evidence>
<name>A0ABN1C4I8_9BURK</name>
<dbReference type="EMBL" id="BAAAEN010000011">
    <property type="protein sequence ID" value="GAA0511663.1"/>
    <property type="molecule type" value="Genomic_DNA"/>
</dbReference>
<dbReference type="InterPro" id="IPR050950">
    <property type="entry name" value="HTH-type_LysR_regulators"/>
</dbReference>
<gene>
    <name evidence="6" type="ORF">GCM10009097_31200</name>
</gene>
<comment type="caution">
    <text evidence="6">The sequence shown here is derived from an EMBL/GenBank/DDBJ whole genome shotgun (WGS) entry which is preliminary data.</text>
</comment>
<dbReference type="InterPro" id="IPR000847">
    <property type="entry name" value="LysR_HTH_N"/>
</dbReference>
<dbReference type="PROSITE" id="PS50931">
    <property type="entry name" value="HTH_LYSR"/>
    <property type="match status" value="1"/>
</dbReference>
<protein>
    <submittedName>
        <fullName evidence="6">LysR family transcriptional regulator</fullName>
    </submittedName>
</protein>
<dbReference type="Gene3D" id="1.10.10.10">
    <property type="entry name" value="Winged helix-like DNA-binding domain superfamily/Winged helix DNA-binding domain"/>
    <property type="match status" value="1"/>
</dbReference>
<dbReference type="PRINTS" id="PR00039">
    <property type="entry name" value="HTHLYSR"/>
</dbReference>
<evidence type="ECO:0000313" key="7">
    <source>
        <dbReference type="Proteomes" id="UP001501706"/>
    </source>
</evidence>
<evidence type="ECO:0000259" key="5">
    <source>
        <dbReference type="PROSITE" id="PS50931"/>
    </source>
</evidence>
<dbReference type="PANTHER" id="PTHR30419">
    <property type="entry name" value="HTH-TYPE TRANSCRIPTIONAL REGULATOR YBHD"/>
    <property type="match status" value="1"/>
</dbReference>
<dbReference type="InterPro" id="IPR036390">
    <property type="entry name" value="WH_DNA-bd_sf"/>
</dbReference>
<keyword evidence="7" id="KW-1185">Reference proteome</keyword>
<dbReference type="SUPFAM" id="SSF53850">
    <property type="entry name" value="Periplasmic binding protein-like II"/>
    <property type="match status" value="1"/>
</dbReference>
<evidence type="ECO:0000313" key="6">
    <source>
        <dbReference type="EMBL" id="GAA0511663.1"/>
    </source>
</evidence>
<reference evidence="6 7" key="1">
    <citation type="journal article" date="2019" name="Int. J. Syst. Evol. Microbiol.">
        <title>The Global Catalogue of Microorganisms (GCM) 10K type strain sequencing project: providing services to taxonomists for standard genome sequencing and annotation.</title>
        <authorList>
            <consortium name="The Broad Institute Genomics Platform"/>
            <consortium name="The Broad Institute Genome Sequencing Center for Infectious Disease"/>
            <person name="Wu L."/>
            <person name="Ma J."/>
        </authorList>
    </citation>
    <scope>NUCLEOTIDE SEQUENCE [LARGE SCALE GENOMIC DNA]</scope>
    <source>
        <strain evidence="6 7">JCM 14330</strain>
    </source>
</reference>
<comment type="similarity">
    <text evidence="1">Belongs to the LysR transcriptional regulatory family.</text>
</comment>
<keyword evidence="4" id="KW-0804">Transcription</keyword>
<dbReference type="InterPro" id="IPR005119">
    <property type="entry name" value="LysR_subst-bd"/>
</dbReference>
<proteinExistence type="inferred from homology"/>
<evidence type="ECO:0000256" key="4">
    <source>
        <dbReference type="ARBA" id="ARBA00023163"/>
    </source>
</evidence>
<keyword evidence="3" id="KW-0238">DNA-binding</keyword>
<dbReference type="Pfam" id="PF03466">
    <property type="entry name" value="LysR_substrate"/>
    <property type="match status" value="1"/>
</dbReference>
<accession>A0ABN1C4I8</accession>